<protein>
    <submittedName>
        <fullName evidence="3">Uncharacterized protein</fullName>
    </submittedName>
</protein>
<evidence type="ECO:0000313" key="4">
    <source>
        <dbReference type="Proteomes" id="UP000064967"/>
    </source>
</evidence>
<keyword evidence="2" id="KW-0732">Signal</keyword>
<dbReference type="Proteomes" id="UP000064967">
    <property type="component" value="Chromosome"/>
</dbReference>
<dbReference type="OrthoDB" id="5506919at2"/>
<dbReference type="STRING" id="1391654.AKJ09_06679"/>
<dbReference type="EMBL" id="CP012333">
    <property type="protein sequence ID" value="AKV00016.1"/>
    <property type="molecule type" value="Genomic_DNA"/>
</dbReference>
<feature type="compositionally biased region" description="Low complexity" evidence="1">
    <location>
        <begin position="130"/>
        <end position="148"/>
    </location>
</feature>
<evidence type="ECO:0000313" key="3">
    <source>
        <dbReference type="EMBL" id="AKV00016.1"/>
    </source>
</evidence>
<feature type="chain" id="PRO_5005466466" evidence="2">
    <location>
        <begin position="27"/>
        <end position="337"/>
    </location>
</feature>
<sequence length="337" mass="34375">MAALRHRVANAFVLLVVLFAARQALASPTARLVYVRGEGGESCPDEAALKQDVAAHLGYDPFRPFADNTLYADVRKESDRYVGSIKIVDQAGVERGARTLESRSEDCSELTSSMALSMSIAIDPRSAFGPAPEAPALEAEPPAEEGAPAPLPAPPAAVVVAEAPPKENVAPRARASSWVVLGFGAYGSLGEGPAATAGAKVSGEIAFARASLGVEVRGSLPSSTDLEGGGRLRTTLVGAAVVPCARVGWASACAVALLARMHAETTDVPRGASENFVHVAVGARLGADVPLASDVALRLSAEALGTVAPFVVDAGGSHVYESAPLAGLASAALLYAF</sequence>
<evidence type="ECO:0000256" key="1">
    <source>
        <dbReference type="SAM" id="MobiDB-lite"/>
    </source>
</evidence>
<evidence type="ECO:0000256" key="2">
    <source>
        <dbReference type="SAM" id="SignalP"/>
    </source>
</evidence>
<dbReference type="KEGG" id="llu:AKJ09_06679"/>
<name>A0A0K1Q2H6_9BACT</name>
<organism evidence="3 4">
    <name type="scientific">Labilithrix luteola</name>
    <dbReference type="NCBI Taxonomy" id="1391654"/>
    <lineage>
        <taxon>Bacteria</taxon>
        <taxon>Pseudomonadati</taxon>
        <taxon>Myxococcota</taxon>
        <taxon>Polyangia</taxon>
        <taxon>Polyangiales</taxon>
        <taxon>Labilitrichaceae</taxon>
        <taxon>Labilithrix</taxon>
    </lineage>
</organism>
<keyword evidence="4" id="KW-1185">Reference proteome</keyword>
<gene>
    <name evidence="3" type="ORF">AKJ09_06679</name>
</gene>
<accession>A0A0K1Q2H6</accession>
<feature type="signal peptide" evidence="2">
    <location>
        <begin position="1"/>
        <end position="26"/>
    </location>
</feature>
<reference evidence="3 4" key="1">
    <citation type="submission" date="2015-08" db="EMBL/GenBank/DDBJ databases">
        <authorList>
            <person name="Babu N.S."/>
            <person name="Beckwith C.J."/>
            <person name="Beseler K.G."/>
            <person name="Brison A."/>
            <person name="Carone J.V."/>
            <person name="Caskin T.P."/>
            <person name="Diamond M."/>
            <person name="Durham M.E."/>
            <person name="Foxe J.M."/>
            <person name="Go M."/>
            <person name="Henderson B.A."/>
            <person name="Jones I.B."/>
            <person name="McGettigan J.A."/>
            <person name="Micheletti S.J."/>
            <person name="Nasrallah M.E."/>
            <person name="Ortiz D."/>
            <person name="Piller C.R."/>
            <person name="Privatt S.R."/>
            <person name="Schneider S.L."/>
            <person name="Sharp S."/>
            <person name="Smith T.C."/>
            <person name="Stanton J.D."/>
            <person name="Ullery H.E."/>
            <person name="Wilson R.J."/>
            <person name="Serrano M.G."/>
            <person name="Buck G."/>
            <person name="Lee V."/>
            <person name="Wang Y."/>
            <person name="Carvalho R."/>
            <person name="Voegtly L."/>
            <person name="Shi R."/>
            <person name="Duckworth R."/>
            <person name="Johnson A."/>
            <person name="Loviza R."/>
            <person name="Walstead R."/>
            <person name="Shah Z."/>
            <person name="Kiflezghi M."/>
            <person name="Wade K."/>
            <person name="Ball S.L."/>
            <person name="Bradley K.W."/>
            <person name="Asai D.J."/>
            <person name="Bowman C.A."/>
            <person name="Russell D.A."/>
            <person name="Pope W.H."/>
            <person name="Jacobs-Sera D."/>
            <person name="Hendrix R.W."/>
            <person name="Hatfull G.F."/>
        </authorList>
    </citation>
    <scope>NUCLEOTIDE SEQUENCE [LARGE SCALE GENOMIC DNA]</scope>
    <source>
        <strain evidence="3 4">DSM 27648</strain>
    </source>
</reference>
<feature type="region of interest" description="Disordered" evidence="1">
    <location>
        <begin position="127"/>
        <end position="151"/>
    </location>
</feature>
<dbReference type="RefSeq" id="WP_146651379.1">
    <property type="nucleotide sequence ID" value="NZ_CP012333.1"/>
</dbReference>
<dbReference type="AlphaFoldDB" id="A0A0K1Q2H6"/>
<proteinExistence type="predicted"/>